<feature type="non-terminal residue" evidence="1">
    <location>
        <position position="1"/>
    </location>
</feature>
<proteinExistence type="predicted"/>
<reference evidence="1" key="1">
    <citation type="journal article" date="2022" name="bioRxiv">
        <title>Sequencing and chromosome-scale assembly of the giantPleurodeles waltlgenome.</title>
        <authorList>
            <person name="Brown T."/>
            <person name="Elewa A."/>
            <person name="Iarovenko S."/>
            <person name="Subramanian E."/>
            <person name="Araus A.J."/>
            <person name="Petzold A."/>
            <person name="Susuki M."/>
            <person name="Suzuki K.-i.T."/>
            <person name="Hayashi T."/>
            <person name="Toyoda A."/>
            <person name="Oliveira C."/>
            <person name="Osipova E."/>
            <person name="Leigh N.D."/>
            <person name="Simon A."/>
            <person name="Yun M.H."/>
        </authorList>
    </citation>
    <scope>NUCLEOTIDE SEQUENCE</scope>
    <source>
        <strain evidence="1">20211129_DDA</strain>
        <tissue evidence="1">Liver</tissue>
    </source>
</reference>
<evidence type="ECO:0000313" key="2">
    <source>
        <dbReference type="Proteomes" id="UP001066276"/>
    </source>
</evidence>
<protein>
    <submittedName>
        <fullName evidence="1">Uncharacterized protein</fullName>
    </submittedName>
</protein>
<dbReference type="AlphaFoldDB" id="A0AAV7RUF7"/>
<name>A0AAV7RUF7_PLEWA</name>
<comment type="caution">
    <text evidence="1">The sequence shown here is derived from an EMBL/GenBank/DDBJ whole genome shotgun (WGS) entry which is preliminary data.</text>
</comment>
<feature type="non-terminal residue" evidence="1">
    <location>
        <position position="88"/>
    </location>
</feature>
<sequence>VLSKVDRVITRNAYIGQTCPCYQFYRQPCASPHKRSSKWSAVAFSRSCLAVAICGTTFWYKHVSQLARAVPSAKLLLLDCGFSIANNK</sequence>
<dbReference type="Proteomes" id="UP001066276">
    <property type="component" value="Chromosome 5"/>
</dbReference>
<evidence type="ECO:0000313" key="1">
    <source>
        <dbReference type="EMBL" id="KAJ1155276.1"/>
    </source>
</evidence>
<dbReference type="EMBL" id="JANPWB010000009">
    <property type="protein sequence ID" value="KAJ1155276.1"/>
    <property type="molecule type" value="Genomic_DNA"/>
</dbReference>
<organism evidence="1 2">
    <name type="scientific">Pleurodeles waltl</name>
    <name type="common">Iberian ribbed newt</name>
    <dbReference type="NCBI Taxonomy" id="8319"/>
    <lineage>
        <taxon>Eukaryota</taxon>
        <taxon>Metazoa</taxon>
        <taxon>Chordata</taxon>
        <taxon>Craniata</taxon>
        <taxon>Vertebrata</taxon>
        <taxon>Euteleostomi</taxon>
        <taxon>Amphibia</taxon>
        <taxon>Batrachia</taxon>
        <taxon>Caudata</taxon>
        <taxon>Salamandroidea</taxon>
        <taxon>Salamandridae</taxon>
        <taxon>Pleurodelinae</taxon>
        <taxon>Pleurodeles</taxon>
    </lineage>
</organism>
<accession>A0AAV7RUF7</accession>
<gene>
    <name evidence="1" type="ORF">NDU88_008009</name>
</gene>
<keyword evidence="2" id="KW-1185">Reference proteome</keyword>